<dbReference type="PANTHER" id="PTHR15193">
    <property type="entry name" value="CD83 ANTIGEN"/>
    <property type="match status" value="1"/>
</dbReference>
<reference evidence="3" key="1">
    <citation type="submission" date="2014-11" db="EMBL/GenBank/DDBJ databases">
        <authorList>
            <person name="Amaro Gonzalez C."/>
        </authorList>
    </citation>
    <scope>NUCLEOTIDE SEQUENCE</scope>
</reference>
<proteinExistence type="predicted"/>
<sequence length="213" mass="23437">MLALLVLLVIFASGDGAASTLLEIQSSCGEDSVLKCGATPKPGVQYRSVRWQRVIEEPSYKVSGILSKTLRNNSAVQMYRSFEHPAELLENSWDLLLPNVTAQYSGKYLCFLAAPVGEKNMEGYVFLNVTGCPMESAQNDVLFEVIVCVSLALALLMCFICWVCLKNISILKSKKKGSADQTLKAPLRKKNLNLIYTPGLNSLEPSSYHHVCV</sequence>
<keyword evidence="1" id="KW-1133">Transmembrane helix</keyword>
<protein>
    <recommendedName>
        <fullName evidence="4">Ig-like domain-containing protein</fullName>
    </recommendedName>
</protein>
<keyword evidence="1" id="KW-0472">Membrane</keyword>
<dbReference type="Gene3D" id="2.60.40.10">
    <property type="entry name" value="Immunoglobulins"/>
    <property type="match status" value="1"/>
</dbReference>
<name>A0A0E9X8J1_ANGAN</name>
<evidence type="ECO:0000313" key="3">
    <source>
        <dbReference type="EMBL" id="JAH98018.1"/>
    </source>
</evidence>
<dbReference type="InterPro" id="IPR036179">
    <property type="entry name" value="Ig-like_dom_sf"/>
</dbReference>
<reference evidence="3" key="2">
    <citation type="journal article" date="2015" name="Fish Shellfish Immunol.">
        <title>Early steps in the European eel (Anguilla anguilla)-Vibrio vulnificus interaction in the gills: Role of the RtxA13 toxin.</title>
        <authorList>
            <person name="Callol A."/>
            <person name="Pajuelo D."/>
            <person name="Ebbesson L."/>
            <person name="Teles M."/>
            <person name="MacKenzie S."/>
            <person name="Amaro C."/>
        </authorList>
    </citation>
    <scope>NUCLEOTIDE SEQUENCE</scope>
</reference>
<dbReference type="SUPFAM" id="SSF48726">
    <property type="entry name" value="Immunoglobulin"/>
    <property type="match status" value="1"/>
</dbReference>
<feature type="chain" id="PRO_5002435002" description="Ig-like domain-containing protein" evidence="2">
    <location>
        <begin position="17"/>
        <end position="213"/>
    </location>
</feature>
<keyword evidence="1" id="KW-0812">Transmembrane</keyword>
<accession>A0A0E9X8J1</accession>
<evidence type="ECO:0000256" key="1">
    <source>
        <dbReference type="SAM" id="Phobius"/>
    </source>
</evidence>
<dbReference type="EMBL" id="GBXM01010559">
    <property type="protein sequence ID" value="JAH98018.1"/>
    <property type="molecule type" value="Transcribed_RNA"/>
</dbReference>
<dbReference type="InterPro" id="IPR013783">
    <property type="entry name" value="Ig-like_fold"/>
</dbReference>
<organism evidence="3">
    <name type="scientific">Anguilla anguilla</name>
    <name type="common">European freshwater eel</name>
    <name type="synonym">Muraena anguilla</name>
    <dbReference type="NCBI Taxonomy" id="7936"/>
    <lineage>
        <taxon>Eukaryota</taxon>
        <taxon>Metazoa</taxon>
        <taxon>Chordata</taxon>
        <taxon>Craniata</taxon>
        <taxon>Vertebrata</taxon>
        <taxon>Euteleostomi</taxon>
        <taxon>Actinopterygii</taxon>
        <taxon>Neopterygii</taxon>
        <taxon>Teleostei</taxon>
        <taxon>Anguilliformes</taxon>
        <taxon>Anguillidae</taxon>
        <taxon>Anguilla</taxon>
    </lineage>
</organism>
<keyword evidence="2" id="KW-0732">Signal</keyword>
<evidence type="ECO:0000256" key="2">
    <source>
        <dbReference type="SAM" id="SignalP"/>
    </source>
</evidence>
<feature type="transmembrane region" description="Helical" evidence="1">
    <location>
        <begin position="141"/>
        <end position="165"/>
    </location>
</feature>
<dbReference type="PANTHER" id="PTHR15193:SF1">
    <property type="entry name" value="CD83 ANTIGEN"/>
    <property type="match status" value="1"/>
</dbReference>
<evidence type="ECO:0008006" key="4">
    <source>
        <dbReference type="Google" id="ProtNLM"/>
    </source>
</evidence>
<dbReference type="AlphaFoldDB" id="A0A0E9X8J1"/>
<feature type="signal peptide" evidence="2">
    <location>
        <begin position="1"/>
        <end position="16"/>
    </location>
</feature>